<evidence type="ECO:0000256" key="2">
    <source>
        <dbReference type="SAM" id="Phobius"/>
    </source>
</evidence>
<reference evidence="5" key="1">
    <citation type="submission" date="2016-11" db="EMBL/GenBank/DDBJ databases">
        <authorList>
            <person name="Varghese N."/>
            <person name="Submissions S."/>
        </authorList>
    </citation>
    <scope>NUCLEOTIDE SEQUENCE [LARGE SCALE GENOMIC DNA]</scope>
    <source>
        <strain evidence="5">CGMCC 1.6496</strain>
    </source>
</reference>
<feature type="transmembrane region" description="Helical" evidence="2">
    <location>
        <begin position="12"/>
        <end position="34"/>
    </location>
</feature>
<evidence type="ECO:0000259" key="3">
    <source>
        <dbReference type="Pfam" id="PF00892"/>
    </source>
</evidence>
<accession>A0A1M5NLE4</accession>
<organism evidence="4 5">
    <name type="scientific">Virgibacillus chiguensis</name>
    <dbReference type="NCBI Taxonomy" id="411959"/>
    <lineage>
        <taxon>Bacteria</taxon>
        <taxon>Bacillati</taxon>
        <taxon>Bacillota</taxon>
        <taxon>Bacilli</taxon>
        <taxon>Bacillales</taxon>
        <taxon>Bacillaceae</taxon>
        <taxon>Virgibacillus</taxon>
    </lineage>
</organism>
<dbReference type="Proteomes" id="UP000184079">
    <property type="component" value="Unassembled WGS sequence"/>
</dbReference>
<keyword evidence="5" id="KW-1185">Reference proteome</keyword>
<dbReference type="GO" id="GO:0016020">
    <property type="term" value="C:membrane"/>
    <property type="evidence" value="ECO:0007669"/>
    <property type="project" value="InterPro"/>
</dbReference>
<protein>
    <submittedName>
        <fullName evidence="4">EamA-like transporter family protein</fullName>
    </submittedName>
</protein>
<dbReference type="InterPro" id="IPR000620">
    <property type="entry name" value="EamA_dom"/>
</dbReference>
<dbReference type="AlphaFoldDB" id="A0A1M5NLE4"/>
<gene>
    <name evidence="4" type="ORF">SAMN05421807_102267</name>
</gene>
<keyword evidence="2" id="KW-0812">Transmembrane</keyword>
<evidence type="ECO:0000313" key="4">
    <source>
        <dbReference type="EMBL" id="SHG90287.1"/>
    </source>
</evidence>
<sequence>MKQLYDYGFSPIEIVILRAWTAAIMLVVDLLLFAKEQLELRTVKNSQYGLEFLPTAFAYIIYTCGLKDIEASKASILTTVEPVVAR</sequence>
<proteinExistence type="inferred from homology"/>
<keyword evidence="2" id="KW-1133">Transmembrane helix</keyword>
<keyword evidence="2" id="KW-0472">Membrane</keyword>
<dbReference type="Pfam" id="PF00892">
    <property type="entry name" value="EamA"/>
    <property type="match status" value="1"/>
</dbReference>
<dbReference type="EMBL" id="FQXD01000002">
    <property type="protein sequence ID" value="SHG90287.1"/>
    <property type="molecule type" value="Genomic_DNA"/>
</dbReference>
<comment type="similarity">
    <text evidence="1">Belongs to the EamA transporter family.</text>
</comment>
<evidence type="ECO:0000313" key="5">
    <source>
        <dbReference type="Proteomes" id="UP000184079"/>
    </source>
</evidence>
<feature type="domain" description="EamA" evidence="3">
    <location>
        <begin position="1"/>
        <end position="85"/>
    </location>
</feature>
<dbReference type="RefSeq" id="WP_073005436.1">
    <property type="nucleotide sequence ID" value="NZ_FQXD01000002.1"/>
</dbReference>
<name>A0A1M5NLE4_9BACI</name>
<evidence type="ECO:0000256" key="1">
    <source>
        <dbReference type="ARBA" id="ARBA00007362"/>
    </source>
</evidence>